<dbReference type="SUPFAM" id="SSF47413">
    <property type="entry name" value="lambda repressor-like DNA-binding domains"/>
    <property type="match status" value="1"/>
</dbReference>
<dbReference type="SMART" id="SM00354">
    <property type="entry name" value="HTH_LACI"/>
    <property type="match status" value="1"/>
</dbReference>
<keyword evidence="4" id="KW-0804">Transcription</keyword>
<dbReference type="EMBL" id="JTDL01000087">
    <property type="protein sequence ID" value="KHL04052.1"/>
    <property type="molecule type" value="Genomic_DNA"/>
</dbReference>
<dbReference type="AlphaFoldDB" id="A0A0B2AQ41"/>
<dbReference type="InterPro" id="IPR028082">
    <property type="entry name" value="Peripla_BP_I"/>
</dbReference>
<dbReference type="PANTHER" id="PTHR30146">
    <property type="entry name" value="LACI-RELATED TRANSCRIPTIONAL REPRESSOR"/>
    <property type="match status" value="1"/>
</dbReference>
<dbReference type="STRING" id="1338436.LK10_07385"/>
<keyword evidence="1" id="KW-0678">Repressor</keyword>
<evidence type="ECO:0000256" key="1">
    <source>
        <dbReference type="ARBA" id="ARBA00022491"/>
    </source>
</evidence>
<proteinExistence type="predicted"/>
<sequence length="345" mass="36907">MPPHGTRSEKPTMRDVGILAGVSQSTVSHVVNQTGKIPEETEKRVREAIRELGYRPNETARNLRLRRSHTIGMVTDRIASSPFAGRVLRGAEEFAWERGYLLLLVDAKEDPSIESAAVDTLLARQVDGMLYAAMSWRGVDASAGFTKLPSLLVNAWASGSRKIPAIVPAETEGGRLAATAVIEAGHERIAFLGGPQDDPARIEREAGFRKAMADAGIPVNERWILSGDYQISSGHLLTSQILDGGDSPTALVCGNDRMAVGAITAALEQGLRVPEDLSIVGYDDQEDLADQIAPGLTTVTIPHYEMGRTAVEHLLDALDSGRPPKGATIPGALVRRGSVAAPAQR</sequence>
<accession>A0A0B2AQ41</accession>
<dbReference type="OrthoDB" id="9798934at2"/>
<dbReference type="Gene3D" id="1.10.260.40">
    <property type="entry name" value="lambda repressor-like DNA-binding domains"/>
    <property type="match status" value="1"/>
</dbReference>
<protein>
    <recommendedName>
        <fullName evidence="6">HTH lacI-type domain-containing protein</fullName>
    </recommendedName>
</protein>
<dbReference type="Proteomes" id="UP000030982">
    <property type="component" value="Unassembled WGS sequence"/>
</dbReference>
<keyword evidence="8" id="KW-1185">Reference proteome</keyword>
<evidence type="ECO:0000259" key="6">
    <source>
        <dbReference type="PROSITE" id="PS50932"/>
    </source>
</evidence>
<dbReference type="InterPro" id="IPR046335">
    <property type="entry name" value="LacI/GalR-like_sensor"/>
</dbReference>
<keyword evidence="3" id="KW-0238">DNA-binding</keyword>
<organism evidence="7 8">
    <name type="scientific">Sinomonas humi</name>
    <dbReference type="NCBI Taxonomy" id="1338436"/>
    <lineage>
        <taxon>Bacteria</taxon>
        <taxon>Bacillati</taxon>
        <taxon>Actinomycetota</taxon>
        <taxon>Actinomycetes</taxon>
        <taxon>Micrococcales</taxon>
        <taxon>Micrococcaceae</taxon>
        <taxon>Sinomonas</taxon>
    </lineage>
</organism>
<dbReference type="SUPFAM" id="SSF53822">
    <property type="entry name" value="Periplasmic binding protein-like I"/>
    <property type="match status" value="1"/>
</dbReference>
<name>A0A0B2AQ41_9MICC</name>
<keyword evidence="2" id="KW-0805">Transcription regulation</keyword>
<gene>
    <name evidence="7" type="ORF">LK10_07385</name>
</gene>
<evidence type="ECO:0000256" key="5">
    <source>
        <dbReference type="SAM" id="MobiDB-lite"/>
    </source>
</evidence>
<dbReference type="GO" id="GO:0003700">
    <property type="term" value="F:DNA-binding transcription factor activity"/>
    <property type="evidence" value="ECO:0007669"/>
    <property type="project" value="TreeGrafter"/>
</dbReference>
<dbReference type="CDD" id="cd06288">
    <property type="entry name" value="PBP1_sucrose_transcription_regulator"/>
    <property type="match status" value="1"/>
</dbReference>
<dbReference type="Gene3D" id="3.40.50.2300">
    <property type="match status" value="2"/>
</dbReference>
<feature type="region of interest" description="Disordered" evidence="5">
    <location>
        <begin position="320"/>
        <end position="345"/>
    </location>
</feature>
<comment type="caution">
    <text evidence="7">The sequence shown here is derived from an EMBL/GenBank/DDBJ whole genome shotgun (WGS) entry which is preliminary data.</text>
</comment>
<dbReference type="CDD" id="cd01392">
    <property type="entry name" value="HTH_LacI"/>
    <property type="match status" value="1"/>
</dbReference>
<evidence type="ECO:0000256" key="2">
    <source>
        <dbReference type="ARBA" id="ARBA00023015"/>
    </source>
</evidence>
<evidence type="ECO:0000313" key="8">
    <source>
        <dbReference type="Proteomes" id="UP000030982"/>
    </source>
</evidence>
<dbReference type="PANTHER" id="PTHR30146:SF148">
    <property type="entry name" value="HTH-TYPE TRANSCRIPTIONAL REPRESSOR PURR-RELATED"/>
    <property type="match status" value="1"/>
</dbReference>
<dbReference type="InterPro" id="IPR010982">
    <property type="entry name" value="Lambda_DNA-bd_dom_sf"/>
</dbReference>
<dbReference type="Pfam" id="PF00356">
    <property type="entry name" value="LacI"/>
    <property type="match status" value="1"/>
</dbReference>
<dbReference type="PROSITE" id="PS50932">
    <property type="entry name" value="HTH_LACI_2"/>
    <property type="match status" value="1"/>
</dbReference>
<dbReference type="Pfam" id="PF13377">
    <property type="entry name" value="Peripla_BP_3"/>
    <property type="match status" value="1"/>
</dbReference>
<dbReference type="InterPro" id="IPR000843">
    <property type="entry name" value="HTH_LacI"/>
</dbReference>
<feature type="domain" description="HTH lacI-type" evidence="6">
    <location>
        <begin position="11"/>
        <end position="65"/>
    </location>
</feature>
<evidence type="ECO:0000256" key="3">
    <source>
        <dbReference type="ARBA" id="ARBA00023125"/>
    </source>
</evidence>
<reference evidence="7 8" key="1">
    <citation type="submission" date="2014-09" db="EMBL/GenBank/DDBJ databases">
        <title>Genome sequence of Sinomonas sp. MUSC 117.</title>
        <authorList>
            <person name="Lee L.-H."/>
        </authorList>
    </citation>
    <scope>NUCLEOTIDE SEQUENCE [LARGE SCALE GENOMIC DNA]</scope>
    <source>
        <strain evidence="7 8">MUSC 117</strain>
    </source>
</reference>
<dbReference type="GO" id="GO:0000976">
    <property type="term" value="F:transcription cis-regulatory region binding"/>
    <property type="evidence" value="ECO:0007669"/>
    <property type="project" value="TreeGrafter"/>
</dbReference>
<evidence type="ECO:0000313" key="7">
    <source>
        <dbReference type="EMBL" id="KHL04052.1"/>
    </source>
</evidence>
<evidence type="ECO:0000256" key="4">
    <source>
        <dbReference type="ARBA" id="ARBA00023163"/>
    </source>
</evidence>